<evidence type="ECO:0000313" key="6">
    <source>
        <dbReference type="Proteomes" id="UP000269573"/>
    </source>
</evidence>
<name>A0A3M8DMY5_9BACL</name>
<protein>
    <submittedName>
        <fullName evidence="5">MarR family transcriptional regulator</fullName>
    </submittedName>
</protein>
<keyword evidence="3" id="KW-0804">Transcription</keyword>
<evidence type="ECO:0000256" key="1">
    <source>
        <dbReference type="ARBA" id="ARBA00023015"/>
    </source>
</evidence>
<gene>
    <name evidence="5" type="ORF">EDM59_06835</name>
</gene>
<dbReference type="InterPro" id="IPR000835">
    <property type="entry name" value="HTH_MarR-typ"/>
</dbReference>
<dbReference type="GO" id="GO:0003700">
    <property type="term" value="F:DNA-binding transcription factor activity"/>
    <property type="evidence" value="ECO:0007669"/>
    <property type="project" value="InterPro"/>
</dbReference>
<dbReference type="PRINTS" id="PR00598">
    <property type="entry name" value="HTHMARR"/>
</dbReference>
<dbReference type="Proteomes" id="UP000269573">
    <property type="component" value="Unassembled WGS sequence"/>
</dbReference>
<evidence type="ECO:0000259" key="4">
    <source>
        <dbReference type="PROSITE" id="PS50995"/>
    </source>
</evidence>
<dbReference type="SMART" id="SM00347">
    <property type="entry name" value="HTH_MARR"/>
    <property type="match status" value="1"/>
</dbReference>
<evidence type="ECO:0000256" key="2">
    <source>
        <dbReference type="ARBA" id="ARBA00023125"/>
    </source>
</evidence>
<dbReference type="InterPro" id="IPR036390">
    <property type="entry name" value="WH_DNA-bd_sf"/>
</dbReference>
<evidence type="ECO:0000313" key="5">
    <source>
        <dbReference type="EMBL" id="RNB88815.1"/>
    </source>
</evidence>
<feature type="domain" description="HTH marR-type" evidence="4">
    <location>
        <begin position="4"/>
        <end position="139"/>
    </location>
</feature>
<keyword evidence="6" id="KW-1185">Reference proteome</keyword>
<organism evidence="5 6">
    <name type="scientific">Brevibacillus nitrificans</name>
    <dbReference type="NCBI Taxonomy" id="651560"/>
    <lineage>
        <taxon>Bacteria</taxon>
        <taxon>Bacillati</taxon>
        <taxon>Bacillota</taxon>
        <taxon>Bacilli</taxon>
        <taxon>Bacillales</taxon>
        <taxon>Paenibacillaceae</taxon>
        <taxon>Brevibacillus</taxon>
    </lineage>
</organism>
<dbReference type="SUPFAM" id="SSF46785">
    <property type="entry name" value="Winged helix' DNA-binding domain"/>
    <property type="match status" value="1"/>
</dbReference>
<dbReference type="GO" id="GO:0003677">
    <property type="term" value="F:DNA binding"/>
    <property type="evidence" value="ECO:0007669"/>
    <property type="project" value="UniProtKB-KW"/>
</dbReference>
<keyword evidence="2" id="KW-0238">DNA-binding</keyword>
<dbReference type="Gene3D" id="1.10.10.10">
    <property type="entry name" value="Winged helix-like DNA-binding domain superfamily/Winged helix DNA-binding domain"/>
    <property type="match status" value="1"/>
</dbReference>
<comment type="caution">
    <text evidence="5">The sequence shown here is derived from an EMBL/GenBank/DDBJ whole genome shotgun (WGS) entry which is preliminary data.</text>
</comment>
<dbReference type="AlphaFoldDB" id="A0A3M8DMY5"/>
<evidence type="ECO:0000256" key="3">
    <source>
        <dbReference type="ARBA" id="ARBA00023163"/>
    </source>
</evidence>
<dbReference type="PROSITE" id="PS50995">
    <property type="entry name" value="HTH_MARR_2"/>
    <property type="match status" value="1"/>
</dbReference>
<dbReference type="RefSeq" id="WP_122922913.1">
    <property type="nucleotide sequence ID" value="NZ_RHHU01000003.1"/>
</dbReference>
<dbReference type="Pfam" id="PF12802">
    <property type="entry name" value="MarR_2"/>
    <property type="match status" value="1"/>
</dbReference>
<dbReference type="InterPro" id="IPR036388">
    <property type="entry name" value="WH-like_DNA-bd_sf"/>
</dbReference>
<accession>A0A3M8DMY5</accession>
<reference evidence="5 6" key="1">
    <citation type="submission" date="2018-10" db="EMBL/GenBank/DDBJ databases">
        <title>Phylogenomics of Brevibacillus.</title>
        <authorList>
            <person name="Dunlap C."/>
        </authorList>
    </citation>
    <scope>NUCLEOTIDE SEQUENCE [LARGE SCALE GENOMIC DNA]</scope>
    <source>
        <strain evidence="5 6">JCM 15774</strain>
    </source>
</reference>
<dbReference type="PANTHER" id="PTHR42756">
    <property type="entry name" value="TRANSCRIPTIONAL REGULATOR, MARR"/>
    <property type="match status" value="1"/>
</dbReference>
<dbReference type="EMBL" id="RHHU01000003">
    <property type="protein sequence ID" value="RNB88815.1"/>
    <property type="molecule type" value="Genomic_DNA"/>
</dbReference>
<dbReference type="PANTHER" id="PTHR42756:SF1">
    <property type="entry name" value="TRANSCRIPTIONAL REPRESSOR OF EMRAB OPERON"/>
    <property type="match status" value="1"/>
</dbReference>
<keyword evidence="1" id="KW-0805">Transcription regulation</keyword>
<proteinExistence type="predicted"/>
<sequence length="152" mass="17393">MSLDEGIIADIRQFNRFYTNILGVLNKHVLDTGYTLTEARVVLEIGFMEPCIANQLVEKLDMDRSYMSRIISKLQKDGLLEKESSPLDNRTSLIRLTPKGAALFQQLNERSDEQIERLLDGLSPTEISEVRSSMLFIQSKMNRLERAQNDSI</sequence>